<organism evidence="1 2">
    <name type="scientific">Sulfitobacter sabulilitoris</name>
    <dbReference type="NCBI Taxonomy" id="2562655"/>
    <lineage>
        <taxon>Bacteria</taxon>
        <taxon>Pseudomonadati</taxon>
        <taxon>Pseudomonadota</taxon>
        <taxon>Alphaproteobacteria</taxon>
        <taxon>Rhodobacterales</taxon>
        <taxon>Roseobacteraceae</taxon>
        <taxon>Sulfitobacter</taxon>
    </lineage>
</organism>
<reference evidence="1 2" key="1">
    <citation type="submission" date="2019-05" db="EMBL/GenBank/DDBJ databases">
        <title>Sulfitobacter sabulilitoris sp. nov., isolated from a marine sand.</title>
        <authorList>
            <person name="Yoon J.-H."/>
        </authorList>
    </citation>
    <scope>NUCLEOTIDE SEQUENCE [LARGE SCALE GENOMIC DNA]</scope>
    <source>
        <strain evidence="1 2">HSMS-29</strain>
    </source>
</reference>
<proteinExistence type="predicted"/>
<accession>A0A5S3PEB1</accession>
<dbReference type="Proteomes" id="UP000309550">
    <property type="component" value="Unassembled WGS sequence"/>
</dbReference>
<comment type="caution">
    <text evidence="1">The sequence shown here is derived from an EMBL/GenBank/DDBJ whole genome shotgun (WGS) entry which is preliminary data.</text>
</comment>
<dbReference type="InterPro" id="IPR027417">
    <property type="entry name" value="P-loop_NTPase"/>
</dbReference>
<evidence type="ECO:0000313" key="1">
    <source>
        <dbReference type="EMBL" id="TMM51299.1"/>
    </source>
</evidence>
<evidence type="ECO:0000313" key="2">
    <source>
        <dbReference type="Proteomes" id="UP000309550"/>
    </source>
</evidence>
<name>A0A5S3PEB1_9RHOB</name>
<keyword evidence="2" id="KW-1185">Reference proteome</keyword>
<dbReference type="Pfam" id="PF13469">
    <property type="entry name" value="Sulfotransfer_3"/>
    <property type="match status" value="1"/>
</dbReference>
<dbReference type="SUPFAM" id="SSF52540">
    <property type="entry name" value="P-loop containing nucleoside triphosphate hydrolases"/>
    <property type="match status" value="1"/>
</dbReference>
<dbReference type="OrthoDB" id="7720515at2"/>
<keyword evidence="1" id="KW-0808">Transferase</keyword>
<gene>
    <name evidence="1" type="ORF">FDT80_15710</name>
</gene>
<dbReference type="EMBL" id="VANS01000004">
    <property type="protein sequence ID" value="TMM51299.1"/>
    <property type="molecule type" value="Genomic_DNA"/>
</dbReference>
<dbReference type="GO" id="GO:0016740">
    <property type="term" value="F:transferase activity"/>
    <property type="evidence" value="ECO:0007669"/>
    <property type="project" value="UniProtKB-KW"/>
</dbReference>
<dbReference type="AlphaFoldDB" id="A0A5S3PEB1"/>
<protein>
    <submittedName>
        <fullName evidence="1">Sulfotransferase</fullName>
    </submittedName>
</protein>
<dbReference type="Gene3D" id="3.40.50.300">
    <property type="entry name" value="P-loop containing nucleotide triphosphate hydrolases"/>
    <property type="match status" value="1"/>
</dbReference>
<sequence length="288" mass="31695">MLATGSVRRSSDHRLDAPVIFVGRGGSGTRLVSKIAMDAGVFLGTDINPTNDSMEWRDPIYEIALEKMATGAPIDTRQAEDVESTLRDCARAILDRAGGQVGAHWGWKLPETMFILPEVLHAFPNARVVHLLRHPVTCCLRNRHVTSDPRHRVGAMVLKAAYHALNIAPGDYDCDEATLDNAVSWAYQVGAVARLTRDPDIAGRVLSVCYEDIFDDWSGFAFRLSGFIGVGQEQLIRPILDPARRRAFDDDDPRIAPVWSLCKDIAQGFGYALETGAKAPSHRSLFNA</sequence>